<dbReference type="SUPFAM" id="SSF50044">
    <property type="entry name" value="SH3-domain"/>
    <property type="match status" value="1"/>
</dbReference>
<dbReference type="GO" id="GO:0048015">
    <property type="term" value="P:phosphatidylinositol-mediated signaling"/>
    <property type="evidence" value="ECO:0007669"/>
    <property type="project" value="TreeGrafter"/>
</dbReference>
<keyword evidence="4" id="KW-0677">Repeat</keyword>
<dbReference type="Gene3D" id="2.60.40.150">
    <property type="entry name" value="C2 domain"/>
    <property type="match status" value="1"/>
</dbReference>
<dbReference type="GO" id="GO:0005509">
    <property type="term" value="F:calcium ion binding"/>
    <property type="evidence" value="ECO:0007669"/>
    <property type="project" value="InterPro"/>
</dbReference>
<dbReference type="CDD" id="cd09932">
    <property type="entry name" value="SH2_C-SH2_PLC_gamma_like"/>
    <property type="match status" value="1"/>
</dbReference>
<dbReference type="InterPro" id="IPR057061">
    <property type="entry name" value="PLCG_EF-hand_2"/>
</dbReference>
<dbReference type="SMART" id="SM00233">
    <property type="entry name" value="PH"/>
    <property type="match status" value="2"/>
</dbReference>
<evidence type="ECO:0000256" key="6">
    <source>
        <dbReference type="ARBA" id="ARBA00022837"/>
    </source>
</evidence>
<dbReference type="AlphaFoldDB" id="A0A5E4MMD4"/>
<dbReference type="PROSITE" id="PS50004">
    <property type="entry name" value="C2"/>
    <property type="match status" value="1"/>
</dbReference>
<dbReference type="InterPro" id="IPR002048">
    <property type="entry name" value="EF_hand_dom"/>
</dbReference>
<dbReference type="InterPro" id="IPR036028">
    <property type="entry name" value="SH3-like_dom_sf"/>
</dbReference>
<dbReference type="Pfam" id="PF00168">
    <property type="entry name" value="C2"/>
    <property type="match status" value="1"/>
</dbReference>
<keyword evidence="5 14" id="KW-0378">Hydrolase</keyword>
<evidence type="ECO:0000256" key="1">
    <source>
        <dbReference type="ARBA" id="ARBA00001913"/>
    </source>
</evidence>
<dbReference type="FunFam" id="3.20.20.190:FF:000112">
    <property type="match status" value="1"/>
</dbReference>
<dbReference type="Pfam" id="PF23583">
    <property type="entry name" value="EF_HAND_2_PLCG"/>
    <property type="match status" value="1"/>
</dbReference>
<dbReference type="GO" id="GO:0046488">
    <property type="term" value="P:phosphatidylinositol metabolic process"/>
    <property type="evidence" value="ECO:0007669"/>
    <property type="project" value="TreeGrafter"/>
</dbReference>
<dbReference type="GO" id="GO:0010634">
    <property type="term" value="P:positive regulation of epithelial cell migration"/>
    <property type="evidence" value="ECO:0007669"/>
    <property type="project" value="TreeGrafter"/>
</dbReference>
<comment type="catalytic activity">
    <reaction evidence="11">
        <text>a 1,2-diacyl-sn-glycero-3-phospho-(1D-myo-inositol-4,5-bisphosphate) + H2O = 1D-myo-inositol 1,4,5-trisphosphate + a 1,2-diacyl-sn-glycerol + H(+)</text>
        <dbReference type="Rhea" id="RHEA:33179"/>
        <dbReference type="ChEBI" id="CHEBI:15377"/>
        <dbReference type="ChEBI" id="CHEBI:15378"/>
        <dbReference type="ChEBI" id="CHEBI:17815"/>
        <dbReference type="ChEBI" id="CHEBI:58456"/>
        <dbReference type="ChEBI" id="CHEBI:203600"/>
        <dbReference type="EC" id="3.1.4.11"/>
    </reaction>
    <physiologicalReaction direction="left-to-right" evidence="11">
        <dbReference type="Rhea" id="RHEA:33180"/>
    </physiologicalReaction>
</comment>
<dbReference type="CDD" id="cd10341">
    <property type="entry name" value="SH2_N-SH2_PLC_gamma_like"/>
    <property type="match status" value="1"/>
</dbReference>
<dbReference type="SMART" id="SM00326">
    <property type="entry name" value="SH3"/>
    <property type="match status" value="1"/>
</dbReference>
<feature type="domain" description="C2" evidence="18">
    <location>
        <begin position="1061"/>
        <end position="1182"/>
    </location>
</feature>
<dbReference type="PRINTS" id="PR00390">
    <property type="entry name" value="PHPHLIPASEC"/>
</dbReference>
<evidence type="ECO:0000256" key="5">
    <source>
        <dbReference type="ARBA" id="ARBA00022801"/>
    </source>
</evidence>
<dbReference type="GO" id="GO:0032587">
    <property type="term" value="C:ruffle membrane"/>
    <property type="evidence" value="ECO:0007669"/>
    <property type="project" value="TreeGrafter"/>
</dbReference>
<dbReference type="CDD" id="cd08592">
    <property type="entry name" value="PI-PLCc_gamma"/>
    <property type="match status" value="1"/>
</dbReference>
<dbReference type="SUPFAM" id="SSF55550">
    <property type="entry name" value="SH2 domain"/>
    <property type="match status" value="2"/>
</dbReference>
<evidence type="ECO:0000313" key="22">
    <source>
        <dbReference type="Proteomes" id="UP000325440"/>
    </source>
</evidence>
<dbReference type="SUPFAM" id="SSF47473">
    <property type="entry name" value="EF-hand"/>
    <property type="match status" value="1"/>
</dbReference>
<dbReference type="CDD" id="cd13362">
    <property type="entry name" value="PH_PLC_gamma"/>
    <property type="match status" value="1"/>
</dbReference>
<dbReference type="InterPro" id="IPR017946">
    <property type="entry name" value="PLC-like_Pdiesterase_TIM-brl"/>
</dbReference>
<dbReference type="InterPro" id="IPR000008">
    <property type="entry name" value="C2_dom"/>
</dbReference>
<feature type="domain" description="SH2" evidence="15">
    <location>
        <begin position="663"/>
        <end position="752"/>
    </location>
</feature>
<dbReference type="EC" id="3.1.4.11" evidence="2 14"/>
<evidence type="ECO:0000259" key="17">
    <source>
        <dbReference type="PROSITE" id="PS50003"/>
    </source>
</evidence>
<keyword evidence="6" id="KW-0106">Calcium</keyword>
<dbReference type="Gene3D" id="3.30.505.10">
    <property type="entry name" value="SH2 domain"/>
    <property type="match status" value="2"/>
</dbReference>
<dbReference type="PROSITE" id="PS50007">
    <property type="entry name" value="PIPLC_X_DOMAIN"/>
    <property type="match status" value="1"/>
</dbReference>
<dbReference type="GO" id="GO:0048468">
    <property type="term" value="P:cell development"/>
    <property type="evidence" value="ECO:0007669"/>
    <property type="project" value="UniProtKB-ARBA"/>
</dbReference>
<keyword evidence="8 12" id="KW-0727">SH2 domain</keyword>
<dbReference type="InterPro" id="IPR001849">
    <property type="entry name" value="PH_domain"/>
</dbReference>
<dbReference type="SMART" id="SM00148">
    <property type="entry name" value="PLCXc"/>
    <property type="match status" value="1"/>
</dbReference>
<keyword evidence="10" id="KW-0807">Transducer</keyword>
<dbReference type="PRINTS" id="PR00401">
    <property type="entry name" value="SH2DOMAIN"/>
</dbReference>
<dbReference type="PROSITE" id="PS50008">
    <property type="entry name" value="PIPLC_Y_DOMAIN"/>
    <property type="match status" value="1"/>
</dbReference>
<dbReference type="SUPFAM" id="SSF49562">
    <property type="entry name" value="C2 domain (Calcium/lipid-binding domain, CaLB)"/>
    <property type="match status" value="1"/>
</dbReference>
<feature type="domain" description="PH" evidence="17">
    <location>
        <begin position="20"/>
        <end position="136"/>
    </location>
</feature>
<dbReference type="Gene3D" id="2.30.29.30">
    <property type="entry name" value="Pleckstrin-homology domain (PH domain)/Phosphotyrosine-binding domain (PTB)"/>
    <property type="match status" value="1"/>
</dbReference>
<dbReference type="Proteomes" id="UP000325440">
    <property type="component" value="Unassembled WGS sequence"/>
</dbReference>
<dbReference type="Pfam" id="PF00388">
    <property type="entry name" value="PI-PLC-X"/>
    <property type="match status" value="1"/>
</dbReference>
<dbReference type="InterPro" id="IPR035024">
    <property type="entry name" value="PLC-gamma_N-SH2"/>
</dbReference>
<dbReference type="InterPro" id="IPR035892">
    <property type="entry name" value="C2_domain_sf"/>
</dbReference>
<dbReference type="InterPro" id="IPR036860">
    <property type="entry name" value="SH2_dom_sf"/>
</dbReference>
<evidence type="ECO:0000256" key="4">
    <source>
        <dbReference type="ARBA" id="ARBA00022737"/>
    </source>
</evidence>
<dbReference type="Gene3D" id="1.10.238.10">
    <property type="entry name" value="EF-hand"/>
    <property type="match status" value="1"/>
</dbReference>
<keyword evidence="9 14" id="KW-0443">Lipid metabolism</keyword>
<dbReference type="PROSITE" id="PS50002">
    <property type="entry name" value="SH3"/>
    <property type="match status" value="1"/>
</dbReference>
<dbReference type="PROSITE" id="PS50222">
    <property type="entry name" value="EF_HAND_2"/>
    <property type="match status" value="1"/>
</dbReference>
<dbReference type="SUPFAM" id="SSF51695">
    <property type="entry name" value="PLC-like phosphodiesterases"/>
    <property type="match status" value="1"/>
</dbReference>
<dbReference type="GO" id="GO:0004435">
    <property type="term" value="F:phosphatidylinositol-4,5-bisphosphate phospholipase C activity"/>
    <property type="evidence" value="ECO:0007669"/>
    <property type="project" value="UniProtKB-EC"/>
</dbReference>
<evidence type="ECO:0000256" key="8">
    <source>
        <dbReference type="ARBA" id="ARBA00022999"/>
    </source>
</evidence>
<evidence type="ECO:0000259" key="15">
    <source>
        <dbReference type="PROSITE" id="PS50001"/>
    </source>
</evidence>
<dbReference type="InterPro" id="IPR000909">
    <property type="entry name" value="PLipase_C_PInositol-sp_X_dom"/>
</dbReference>
<dbReference type="FunFam" id="3.30.505.10:FF:000011">
    <property type="entry name" value="1-phosphatidylinositol 4,5-bisphosphate phosphodiesterase gamma"/>
    <property type="match status" value="1"/>
</dbReference>
<evidence type="ECO:0000259" key="16">
    <source>
        <dbReference type="PROSITE" id="PS50002"/>
    </source>
</evidence>
<dbReference type="Pfam" id="PF00018">
    <property type="entry name" value="SH3_1"/>
    <property type="match status" value="1"/>
</dbReference>
<keyword evidence="7 14" id="KW-0442">Lipid degradation</keyword>
<dbReference type="InterPro" id="IPR001452">
    <property type="entry name" value="SH3_domain"/>
</dbReference>
<evidence type="ECO:0000256" key="10">
    <source>
        <dbReference type="ARBA" id="ARBA00023224"/>
    </source>
</evidence>
<dbReference type="OrthoDB" id="269822at2759"/>
<evidence type="ECO:0000256" key="11">
    <source>
        <dbReference type="ARBA" id="ARBA00023674"/>
    </source>
</evidence>
<evidence type="ECO:0000259" key="18">
    <source>
        <dbReference type="PROSITE" id="PS50004"/>
    </source>
</evidence>
<organism evidence="21 22">
    <name type="scientific">Cinara cedri</name>
    <dbReference type="NCBI Taxonomy" id="506608"/>
    <lineage>
        <taxon>Eukaryota</taxon>
        <taxon>Metazoa</taxon>
        <taxon>Ecdysozoa</taxon>
        <taxon>Arthropoda</taxon>
        <taxon>Hexapoda</taxon>
        <taxon>Insecta</taxon>
        <taxon>Pterygota</taxon>
        <taxon>Neoptera</taxon>
        <taxon>Paraneoptera</taxon>
        <taxon>Hemiptera</taxon>
        <taxon>Sternorrhyncha</taxon>
        <taxon>Aphidomorpha</taxon>
        <taxon>Aphidoidea</taxon>
        <taxon>Aphididae</taxon>
        <taxon>Lachninae</taxon>
        <taxon>Cinara</taxon>
    </lineage>
</organism>
<dbReference type="InterPro" id="IPR000980">
    <property type="entry name" value="SH2"/>
</dbReference>
<dbReference type="InterPro" id="IPR011992">
    <property type="entry name" value="EF-hand-dom_pair"/>
</dbReference>
<feature type="domain" description="PI-PLC Y-box" evidence="19">
    <location>
        <begin position="943"/>
        <end position="1059"/>
    </location>
</feature>
<dbReference type="EMBL" id="CABPRJ010000957">
    <property type="protein sequence ID" value="VVC32588.1"/>
    <property type="molecule type" value="Genomic_DNA"/>
</dbReference>
<feature type="domain" description="SH3" evidence="16">
    <location>
        <begin position="782"/>
        <end position="842"/>
    </location>
</feature>
<dbReference type="CDD" id="cd00275">
    <property type="entry name" value="C2_PLC_like"/>
    <property type="match status" value="1"/>
</dbReference>
<dbReference type="CDD" id="cd11825">
    <property type="entry name" value="SH3_PLCgamma"/>
    <property type="match status" value="1"/>
</dbReference>
<feature type="domain" description="SH2" evidence="15">
    <location>
        <begin position="551"/>
        <end position="652"/>
    </location>
</feature>
<evidence type="ECO:0000259" key="19">
    <source>
        <dbReference type="PROSITE" id="PS50008"/>
    </source>
</evidence>
<dbReference type="Pfam" id="PF00017">
    <property type="entry name" value="SH2"/>
    <property type="match status" value="2"/>
</dbReference>
<dbReference type="PANTHER" id="PTHR10336">
    <property type="entry name" value="PHOSPHOINOSITIDE-SPECIFIC PHOSPHOLIPASE C FAMILY PROTEIN"/>
    <property type="match status" value="1"/>
</dbReference>
<gene>
    <name evidence="21" type="ORF">CINCED_3A009055</name>
</gene>
<proteinExistence type="predicted"/>
<dbReference type="InterPro" id="IPR056586">
    <property type="entry name" value="EF-hand_PLCG1"/>
</dbReference>
<evidence type="ECO:0000256" key="9">
    <source>
        <dbReference type="ARBA" id="ARBA00023098"/>
    </source>
</evidence>
<dbReference type="GO" id="GO:0009653">
    <property type="term" value="P:anatomical structure morphogenesis"/>
    <property type="evidence" value="ECO:0007669"/>
    <property type="project" value="UniProtKB-ARBA"/>
</dbReference>
<evidence type="ECO:0000256" key="12">
    <source>
        <dbReference type="PROSITE-ProRule" id="PRU00191"/>
    </source>
</evidence>
<dbReference type="InterPro" id="IPR001192">
    <property type="entry name" value="PI-PLC_fam"/>
</dbReference>
<dbReference type="FunFam" id="2.30.30.40:FF:000119">
    <property type="entry name" value="1-phosphatidylinositol 4,5-bisphosphate phosphodiesterase gamma"/>
    <property type="match status" value="1"/>
</dbReference>
<evidence type="ECO:0000259" key="20">
    <source>
        <dbReference type="PROSITE" id="PS50222"/>
    </source>
</evidence>
<dbReference type="PROSITE" id="PS50001">
    <property type="entry name" value="SH2"/>
    <property type="match status" value="2"/>
</dbReference>
<dbReference type="GO" id="GO:0051209">
    <property type="term" value="P:release of sequestered calcium ion into cytosol"/>
    <property type="evidence" value="ECO:0007669"/>
    <property type="project" value="TreeGrafter"/>
</dbReference>
<reference evidence="21 22" key="1">
    <citation type="submission" date="2019-08" db="EMBL/GenBank/DDBJ databases">
        <authorList>
            <person name="Alioto T."/>
            <person name="Alioto T."/>
            <person name="Gomez Garrido J."/>
        </authorList>
    </citation>
    <scope>NUCLEOTIDE SEQUENCE [LARGE SCALE GENOMIC DNA]</scope>
</reference>
<protein>
    <recommendedName>
        <fullName evidence="2 14">Phosphoinositide phospholipase C</fullName>
        <ecNumber evidence="2 14">3.1.4.11</ecNumber>
    </recommendedName>
</protein>
<dbReference type="PANTHER" id="PTHR10336:SF159">
    <property type="entry name" value="1-PHOSPHATIDYLINOSITOL 4,5-BISPHOSPHATE PHOSPHODIESTERASE GAMMA"/>
    <property type="match status" value="1"/>
</dbReference>
<evidence type="ECO:0000256" key="2">
    <source>
        <dbReference type="ARBA" id="ARBA00012368"/>
    </source>
</evidence>
<dbReference type="PROSITE" id="PS50003">
    <property type="entry name" value="PH_DOMAIN"/>
    <property type="match status" value="1"/>
</dbReference>
<dbReference type="Gene3D" id="2.30.30.40">
    <property type="entry name" value="SH3 Domains"/>
    <property type="match status" value="1"/>
</dbReference>
<evidence type="ECO:0000313" key="21">
    <source>
        <dbReference type="EMBL" id="VVC32588.1"/>
    </source>
</evidence>
<dbReference type="Pfam" id="PF23329">
    <property type="entry name" value="EF_HAND_1_PLCG"/>
    <property type="match status" value="1"/>
</dbReference>
<evidence type="ECO:0000256" key="7">
    <source>
        <dbReference type="ARBA" id="ARBA00022963"/>
    </source>
</evidence>
<dbReference type="SMART" id="SM00252">
    <property type="entry name" value="SH2"/>
    <property type="match status" value="2"/>
</dbReference>
<dbReference type="Gene3D" id="3.20.20.190">
    <property type="entry name" value="Phosphatidylinositol (PI) phosphodiesterase"/>
    <property type="match status" value="2"/>
</dbReference>
<evidence type="ECO:0000256" key="3">
    <source>
        <dbReference type="ARBA" id="ARBA00022443"/>
    </source>
</evidence>
<sequence>MACGGLTPNVFISEIDQIMNILERGTIVTRFYLKKRPEKRTLRLRKETRQLLWSRTTGPTNKTIDGNLDLRDVKEIRHGRNSKEFDRWPDEIKKFEATKCFIIFYGNEFKLKTLSIVALSEQECELWLRGLYHLVNDTVCAPYPLQVERWLRKEFYNMENSRQTVTLKDVKSFLPRIHCKISTRDLRELFEQIDTRNRNELSFDEFFTLYNKLIYNPKIFKDYFQVYLESDSTFNAKTLTKFINKEQESFCLEVELVAKHMKEYIKFCGKDLNDKLQFTPTEFMDYLFSKQNELWDQYYDNTYQNMSRPLSHYWISSSHNTYLTGDQVSSESSIEAYARCLRWGCRCIELDCWDGPDGLPIIYHGHTLTSRIKFLDVLKTIKEHAFISSPYPVILSIEDNCSIPQQRKMASAMIEVLGDMLLTQPIDRNENRMPSPEQLMYKFILKHKRLPEKVDGDQSITIRHHDDSKDTDLRNTKKNGVLYLEDTLEKEWRPHFFVLSGNKLYYTDLCKTDMDNDDEADGGEFDSFDVSSSNRLREGIPNDELHFGEYWFHGKLARGRNEAEELLKQYQHLGPGTFLVRQSDTFVGDYSLSFWHHGKVNHCRIRSKHERGQIKYYLIDGLTFDSLYSLITHYRTHRLSIQESFIILGEPVPQPLKHEGMLWYLPTVCRARAETLLRRVPHEGAFLVRPCEDDKHLFTISFRAEKQIKHCRIKLEGRLYTIGVKQFESLVELIKFYEHNYLYKKVKLCYPVNEDVVQRLGPDVDDFSVSCTPGYMDPSSFMKSLTVKATYDYEGQQIDELSFCKHAVITNVVKQEKGWWRGDYGGKLQHWFPVNHVEELVEETHIEKPDSASADSMFLGSSQKGSLDLTGALVEIGKLNQPKLEWMIKIQTSNACTPFVVGAVSREQAEEWRNLIVETAHNASARETENKKMERQLKIAKEISDLIIYCRSVAFCIETQRERGFSHNEMSSFPENKAEKLMCHQENKFFFRYHQIQFSRVFPKGQRIDSSNYSPIAIWNTGCQMAALNFQSPDKAMQLNQAKFRLNGGCGYVLKPEYMFDETDAMSNTWTDEILQITVFVIGGRHVGRPGRNGISNPFVVVEIYGTENDSGLKLNTRSIHDNGFNPVWNESTEFTIMNPAVAFIRFVVNDLDMFGDANFIGQGTYPIITLRSGYRSVPLKNGFSEEIPLASLLVHISFRSKTGLLSSSESVVTSPSE</sequence>
<dbReference type="InterPro" id="IPR035023">
    <property type="entry name" value="PLC-gamma_C-SH2"/>
</dbReference>
<evidence type="ECO:0000256" key="14">
    <source>
        <dbReference type="RuleBase" id="RU361133"/>
    </source>
</evidence>
<dbReference type="SMART" id="SM00149">
    <property type="entry name" value="PLCYc"/>
    <property type="match status" value="1"/>
</dbReference>
<feature type="domain" description="EF-hand" evidence="20">
    <location>
        <begin position="181"/>
        <end position="216"/>
    </location>
</feature>
<dbReference type="InterPro" id="IPR011993">
    <property type="entry name" value="PH-like_dom_sf"/>
</dbReference>
<keyword evidence="22" id="KW-1185">Reference proteome</keyword>
<dbReference type="SMART" id="SM00239">
    <property type="entry name" value="C2"/>
    <property type="match status" value="1"/>
</dbReference>
<dbReference type="Pfam" id="PF00387">
    <property type="entry name" value="PI-PLC-Y"/>
    <property type="match status" value="1"/>
</dbReference>
<accession>A0A5E4MMD4</accession>
<dbReference type="SUPFAM" id="SSF50729">
    <property type="entry name" value="PH domain-like"/>
    <property type="match status" value="1"/>
</dbReference>
<dbReference type="GO" id="GO:0016042">
    <property type="term" value="P:lipid catabolic process"/>
    <property type="evidence" value="ECO:0007669"/>
    <property type="project" value="UniProtKB-KW"/>
</dbReference>
<keyword evidence="3 13" id="KW-0728">SH3 domain</keyword>
<name>A0A5E4MMD4_9HEMI</name>
<comment type="cofactor">
    <cofactor evidence="1">
        <name>Ca(2+)</name>
        <dbReference type="ChEBI" id="CHEBI:29108"/>
    </cofactor>
</comment>
<evidence type="ECO:0000256" key="13">
    <source>
        <dbReference type="PROSITE-ProRule" id="PRU00192"/>
    </source>
</evidence>
<dbReference type="InterPro" id="IPR001711">
    <property type="entry name" value="PLipase_C_Pinositol-sp_Y"/>
</dbReference>
<dbReference type="CDD" id="cd16201">
    <property type="entry name" value="EFh_PI-PLCgamma"/>
    <property type="match status" value="1"/>
</dbReference>